<protein>
    <recommendedName>
        <fullName evidence="5 7">Uracil-DNA glycosylase</fullName>
        <shortName evidence="5">UDG</shortName>
        <ecNumber evidence="5 7">3.2.2.27</ecNumber>
    </recommendedName>
</protein>
<dbReference type="SUPFAM" id="SSF52141">
    <property type="entry name" value="Uracil-DNA glycosylase-like"/>
    <property type="match status" value="1"/>
</dbReference>
<dbReference type="EMBL" id="LN871599">
    <property type="protein sequence ID" value="SIO73762.1"/>
    <property type="molecule type" value="Genomic_DNA"/>
</dbReference>
<reference evidence="9 10" key="2">
    <citation type="journal article" date="2013" name="PLoS ONE">
        <title>Whole genome mapping and re-organization of the nuclear and mitochondrial genomes of Babesia microti isolates.</title>
        <authorList>
            <person name="Cornillot E."/>
            <person name="Dassouli A."/>
            <person name="Garg A."/>
            <person name="Pachikara N."/>
            <person name="Randazzo S."/>
            <person name="Depoix D."/>
            <person name="Carcy B."/>
            <person name="Delbecq S."/>
            <person name="Frutos R."/>
            <person name="Silva J.C."/>
            <person name="Sutton R."/>
            <person name="Krause P.J."/>
            <person name="Mamoun C.B."/>
        </authorList>
    </citation>
    <scope>NUCLEOTIDE SEQUENCE [LARGE SCALE GENOMIC DNA]</scope>
    <source>
        <strain evidence="9 10">RI</strain>
    </source>
</reference>
<keyword evidence="9" id="KW-0326">Glycosidase</keyword>
<comment type="function">
    <text evidence="5 7">Excises uracil residues from the DNA which can arise as a result of misincorporation of dUMP residues by DNA polymerase or due to deamination of cytosine.</text>
</comment>
<comment type="catalytic activity">
    <reaction evidence="5 7">
        <text>Hydrolyzes single-stranded DNA or mismatched double-stranded DNA and polynucleotides, releasing free uracil.</text>
        <dbReference type="EC" id="3.2.2.27"/>
    </reaction>
</comment>
<dbReference type="InterPro" id="IPR036895">
    <property type="entry name" value="Uracil-DNA_glycosylase-like_sf"/>
</dbReference>
<gene>
    <name evidence="9" type="ORF">BmR1_04g07735</name>
</gene>
<evidence type="ECO:0000256" key="4">
    <source>
        <dbReference type="ARBA" id="ARBA00023204"/>
    </source>
</evidence>
<dbReference type="KEGG" id="bmic:BmR1_04g07735"/>
<reference evidence="9 10" key="3">
    <citation type="journal article" date="2016" name="Sci. Rep.">
        <title>Genome-wide diversity and gene expression profiling of Babesia microti isolates identify polymorphic genes that mediate host-pathogen interactions.</title>
        <authorList>
            <person name="Silva J.C."/>
            <person name="Cornillot E."/>
            <person name="McCracken C."/>
            <person name="Usmani-Brown S."/>
            <person name="Dwivedi A."/>
            <person name="Ifeonu O.O."/>
            <person name="Crabtree J."/>
            <person name="Gotia H.T."/>
            <person name="Virji A.Z."/>
            <person name="Reynes C."/>
            <person name="Colinge J."/>
            <person name="Kumar V."/>
            <person name="Lawres L."/>
            <person name="Pazzi J.E."/>
            <person name="Pablo J.V."/>
            <person name="Hung C."/>
            <person name="Brancato J."/>
            <person name="Kumari P."/>
            <person name="Orvis J."/>
            <person name="Tretina K."/>
            <person name="Chibucos M."/>
            <person name="Ott S."/>
            <person name="Sadzewicz L."/>
            <person name="Sengamalay N."/>
            <person name="Shetty A.C."/>
            <person name="Su Q."/>
            <person name="Tallon L."/>
            <person name="Fraser C.M."/>
            <person name="Frutos R."/>
            <person name="Molina D.M."/>
            <person name="Krause P.J."/>
            <person name="Ben Mamoun C."/>
        </authorList>
    </citation>
    <scope>NUCLEOTIDE SEQUENCE [LARGE SCALE GENOMIC DNA]</scope>
    <source>
        <strain evidence="9 10">RI</strain>
    </source>
</reference>
<evidence type="ECO:0000256" key="3">
    <source>
        <dbReference type="ARBA" id="ARBA00022801"/>
    </source>
</evidence>
<dbReference type="GO" id="GO:0005739">
    <property type="term" value="C:mitochondrion"/>
    <property type="evidence" value="ECO:0007669"/>
    <property type="project" value="UniProtKB-SubCell"/>
</dbReference>
<dbReference type="Gene3D" id="3.40.470.10">
    <property type="entry name" value="Uracil-DNA glycosylase-like domain"/>
    <property type="match status" value="1"/>
</dbReference>
<evidence type="ECO:0000256" key="2">
    <source>
        <dbReference type="ARBA" id="ARBA00022763"/>
    </source>
</evidence>
<dbReference type="SMART" id="SM00987">
    <property type="entry name" value="UreE_C"/>
    <property type="match status" value="1"/>
</dbReference>
<name>A0A1N6LY24_BABMR</name>
<dbReference type="GeneID" id="24426188"/>
<feature type="domain" description="Uracil-DNA glycosylase-like" evidence="8">
    <location>
        <begin position="81"/>
        <end position="235"/>
    </location>
</feature>
<dbReference type="PANTHER" id="PTHR11264:SF0">
    <property type="entry name" value="URACIL-DNA GLYCOSYLASE"/>
    <property type="match status" value="1"/>
</dbReference>
<feature type="active site" description="Proton acceptor" evidence="5 6">
    <location>
        <position position="96"/>
    </location>
</feature>
<keyword evidence="5" id="KW-0496">Mitochondrion</keyword>
<dbReference type="InterPro" id="IPR005122">
    <property type="entry name" value="Uracil-DNA_glycosylase-like"/>
</dbReference>
<evidence type="ECO:0000313" key="10">
    <source>
        <dbReference type="Proteomes" id="UP000002899"/>
    </source>
</evidence>
<sequence>MKRKLVTDYFPLAKKPVECMILDKLNTQSMLQKLLGDSWYEVLETEVRKSYFVQLWEMIAKERDKTNDIYPPEHLVFNAFSKTPFNHVKVVIVGQDPYHQPKQAMGLSFSVPKGIAIPPSLRNIFAEIGISSTHGDLTNWAKQGVFLLNSLLTVVRGSPMSHAKYGWQEFTDCVIHTLNTRRSNLVFLLWGQPAAKKCSKIDRAKHLVLMAGHPSPLSYKLFKGCNHFQKANDYLKDHNITPIDWASL</sequence>
<dbReference type="RefSeq" id="XP_021337824.1">
    <property type="nucleotide sequence ID" value="XM_021482628.1"/>
</dbReference>
<dbReference type="EC" id="3.2.2.27" evidence="5 7"/>
<dbReference type="PROSITE" id="PS00130">
    <property type="entry name" value="U_DNA_GLYCOSYLASE"/>
    <property type="match status" value="1"/>
</dbReference>
<accession>A0A1N6LY24</accession>
<organism evidence="9 10">
    <name type="scientific">Babesia microti (strain RI)</name>
    <dbReference type="NCBI Taxonomy" id="1133968"/>
    <lineage>
        <taxon>Eukaryota</taxon>
        <taxon>Sar</taxon>
        <taxon>Alveolata</taxon>
        <taxon>Apicomplexa</taxon>
        <taxon>Aconoidasida</taxon>
        <taxon>Piroplasmida</taxon>
        <taxon>Babesiidae</taxon>
        <taxon>Babesia</taxon>
    </lineage>
</organism>
<dbReference type="InterPro" id="IPR002043">
    <property type="entry name" value="UDG_fam1"/>
</dbReference>
<evidence type="ECO:0000259" key="8">
    <source>
        <dbReference type="SMART" id="SM00986"/>
    </source>
</evidence>
<keyword evidence="3 5" id="KW-0378">Hydrolase</keyword>
<reference evidence="9 10" key="1">
    <citation type="journal article" date="2012" name="Nucleic Acids Res.">
        <title>Sequencing of the smallest Apicomplexan genome from the human pathogen Babesia microti.</title>
        <authorList>
            <person name="Cornillot E."/>
            <person name="Hadj-Kaddour K."/>
            <person name="Dassouli A."/>
            <person name="Noel B."/>
            <person name="Ranwez V."/>
            <person name="Vacherie B."/>
            <person name="Augagneur Y."/>
            <person name="Bres V."/>
            <person name="Duclos A."/>
            <person name="Randazzo S."/>
            <person name="Carcy B."/>
            <person name="Debierre-Grockiego F."/>
            <person name="Delbecq S."/>
            <person name="Moubri-Menage K."/>
            <person name="Shams-Eldin H."/>
            <person name="Usmani-Brown S."/>
            <person name="Bringaud F."/>
            <person name="Wincker P."/>
            <person name="Vivares C.P."/>
            <person name="Schwarz R.T."/>
            <person name="Schetters T.P."/>
            <person name="Krause P.J."/>
            <person name="Gorenflot A."/>
            <person name="Berry V."/>
            <person name="Barbe V."/>
            <person name="Ben Mamoun C."/>
        </authorList>
    </citation>
    <scope>NUCLEOTIDE SEQUENCE [LARGE SCALE GENOMIC DNA]</scope>
    <source>
        <strain evidence="9 10">RI</strain>
    </source>
</reference>
<evidence type="ECO:0000256" key="1">
    <source>
        <dbReference type="ARBA" id="ARBA00008184"/>
    </source>
</evidence>
<dbReference type="NCBIfam" id="NF003592">
    <property type="entry name" value="PRK05254.1-5"/>
    <property type="match status" value="1"/>
</dbReference>
<proteinExistence type="inferred from homology"/>
<evidence type="ECO:0000256" key="7">
    <source>
        <dbReference type="RuleBase" id="RU003780"/>
    </source>
</evidence>
<dbReference type="AlphaFoldDB" id="A0A1N6LY24"/>
<dbReference type="NCBIfam" id="NF003588">
    <property type="entry name" value="PRK05254.1-1"/>
    <property type="match status" value="1"/>
</dbReference>
<dbReference type="Pfam" id="PF03167">
    <property type="entry name" value="UDG"/>
    <property type="match status" value="1"/>
</dbReference>
<dbReference type="HAMAP" id="MF_00148">
    <property type="entry name" value="UDG"/>
    <property type="match status" value="1"/>
</dbReference>
<dbReference type="NCBIfam" id="NF003589">
    <property type="entry name" value="PRK05254.1-2"/>
    <property type="match status" value="1"/>
</dbReference>
<evidence type="ECO:0000256" key="5">
    <source>
        <dbReference type="HAMAP-Rule" id="MF_03166"/>
    </source>
</evidence>
<dbReference type="GO" id="GO:0004844">
    <property type="term" value="F:uracil DNA N-glycosylase activity"/>
    <property type="evidence" value="ECO:0007669"/>
    <property type="project" value="UniProtKB-UniRule"/>
</dbReference>
<keyword evidence="5" id="KW-0539">Nucleus</keyword>
<dbReference type="VEuPathDB" id="PiroplasmaDB:BmR1_04g07735"/>
<comment type="similarity">
    <text evidence="1 5 7">Belongs to the uracil-DNA glycosylase (UDG) superfamily. UNG family.</text>
</comment>
<keyword evidence="2 5" id="KW-0227">DNA damage</keyword>
<dbReference type="GO" id="GO:0005634">
    <property type="term" value="C:nucleus"/>
    <property type="evidence" value="ECO:0007669"/>
    <property type="project" value="UniProtKB-SubCell"/>
</dbReference>
<dbReference type="OrthoDB" id="10031947at2759"/>
<keyword evidence="10" id="KW-1185">Reference proteome</keyword>
<comment type="subcellular location">
    <subcellularLocation>
        <location evidence="5">Mitochondrion</location>
    </subcellularLocation>
    <subcellularLocation>
        <location evidence="5">Nucleus</location>
    </subcellularLocation>
</comment>
<dbReference type="PANTHER" id="PTHR11264">
    <property type="entry name" value="URACIL-DNA GLYCOSYLASE"/>
    <property type="match status" value="1"/>
</dbReference>
<dbReference type="InterPro" id="IPR018085">
    <property type="entry name" value="Ura-DNA_Glyclase_AS"/>
</dbReference>
<dbReference type="SMART" id="SM00986">
    <property type="entry name" value="UDG"/>
    <property type="match status" value="1"/>
</dbReference>
<evidence type="ECO:0000313" key="9">
    <source>
        <dbReference type="EMBL" id="SIO73762.1"/>
    </source>
</evidence>
<dbReference type="NCBIfam" id="TIGR00628">
    <property type="entry name" value="ung"/>
    <property type="match status" value="1"/>
</dbReference>
<evidence type="ECO:0000256" key="6">
    <source>
        <dbReference type="PROSITE-ProRule" id="PRU10072"/>
    </source>
</evidence>
<dbReference type="Proteomes" id="UP000002899">
    <property type="component" value="Chromosome IV"/>
</dbReference>
<dbReference type="GO" id="GO:0097510">
    <property type="term" value="P:base-excision repair, AP site formation via deaminated base removal"/>
    <property type="evidence" value="ECO:0007669"/>
    <property type="project" value="TreeGrafter"/>
</dbReference>
<keyword evidence="4 5" id="KW-0234">DNA repair</keyword>
<dbReference type="CDD" id="cd10027">
    <property type="entry name" value="UDG-F1-like"/>
    <property type="match status" value="1"/>
</dbReference>